<organism evidence="1 2">
    <name type="scientific">Rhizobium phage RHph_I1_6</name>
    <dbReference type="NCBI Taxonomy" id="2509728"/>
    <lineage>
        <taxon>Viruses</taxon>
        <taxon>Duplodnaviria</taxon>
        <taxon>Heunggongvirae</taxon>
        <taxon>Uroviricota</taxon>
        <taxon>Caudoviricetes</taxon>
        <taxon>Schitoviridae</taxon>
        <taxon>Demetervirinae</taxon>
        <taxon>Cyamitesvirus</taxon>
        <taxon>Cyamitesvirus I16</taxon>
    </lineage>
</organism>
<sequence>MVTKIPESTVSAEDDEKTLSGLVLSSNTFTISLTKGKDIVFRSEGATEVYMSRTEAALLSLALRQACEEAEE</sequence>
<gene>
    <name evidence="1" type="ORF">EVC27_044</name>
</gene>
<dbReference type="Proteomes" id="UP000626490">
    <property type="component" value="Segment"/>
</dbReference>
<dbReference type="EMBL" id="MN988555">
    <property type="protein sequence ID" value="QIG76569.1"/>
    <property type="molecule type" value="Genomic_DNA"/>
</dbReference>
<reference evidence="1" key="1">
    <citation type="submission" date="2020-01" db="EMBL/GenBank/DDBJ databases">
        <title>Patterns of diversity and host range of bacteriophage communities associated with bean-nodulatin bacteria.</title>
        <authorList>
            <person name="Vann Cauwenberghe J."/>
            <person name="Santamaria R.I."/>
            <person name="Bustos P."/>
            <person name="Juarez S."/>
            <person name="Gonzalez V."/>
        </authorList>
    </citation>
    <scope>NUCLEOTIDE SEQUENCE</scope>
</reference>
<proteinExistence type="predicted"/>
<evidence type="ECO:0000313" key="1">
    <source>
        <dbReference type="EMBL" id="QIG76569.1"/>
    </source>
</evidence>
<protein>
    <submittedName>
        <fullName evidence="1">Uncharacterized protein</fullName>
    </submittedName>
</protein>
<accession>A0A7S5V0Z0</accession>
<evidence type="ECO:0000313" key="2">
    <source>
        <dbReference type="Proteomes" id="UP000626490"/>
    </source>
</evidence>
<name>A0A7S5V0Z0_9CAUD</name>
<keyword evidence="2" id="KW-1185">Reference proteome</keyword>